<dbReference type="CDD" id="cd12117">
    <property type="entry name" value="A_NRPS_Srf_like"/>
    <property type="match status" value="1"/>
</dbReference>
<dbReference type="SUPFAM" id="SSF47336">
    <property type="entry name" value="ACP-like"/>
    <property type="match status" value="6"/>
</dbReference>
<dbReference type="SUPFAM" id="SSF55048">
    <property type="entry name" value="Probable ACP-binding domain of malonyl-CoA ACP transacylase"/>
    <property type="match status" value="1"/>
</dbReference>
<dbReference type="SMART" id="SM00827">
    <property type="entry name" value="PKS_AT"/>
    <property type="match status" value="1"/>
</dbReference>
<organism evidence="18 19">
    <name type="scientific">Burkholderia gladioli</name>
    <name type="common">Pseudomonas marginata</name>
    <name type="synonym">Phytomonas marginata</name>
    <dbReference type="NCBI Taxonomy" id="28095"/>
    <lineage>
        <taxon>Bacteria</taxon>
        <taxon>Pseudomonadati</taxon>
        <taxon>Pseudomonadota</taxon>
        <taxon>Betaproteobacteria</taxon>
        <taxon>Burkholderiales</taxon>
        <taxon>Burkholderiaceae</taxon>
        <taxon>Burkholderia</taxon>
    </lineage>
</organism>
<dbReference type="Gene3D" id="3.40.47.10">
    <property type="match status" value="1"/>
</dbReference>
<keyword evidence="12" id="KW-0443">Lipid metabolism</keyword>
<evidence type="ECO:0000256" key="8">
    <source>
        <dbReference type="ARBA" id="ARBA00022679"/>
    </source>
</evidence>
<dbReference type="Pfam" id="PF00550">
    <property type="entry name" value="PP-binding"/>
    <property type="match status" value="6"/>
</dbReference>
<feature type="domain" description="Carrier" evidence="16">
    <location>
        <begin position="605"/>
        <end position="682"/>
    </location>
</feature>
<dbReference type="NCBIfam" id="TIGR01733">
    <property type="entry name" value="AA-adenyl-dom"/>
    <property type="match status" value="3"/>
</dbReference>
<protein>
    <submittedName>
        <fullName evidence="18">Amino acid adenylation domain-containing protein</fullName>
    </submittedName>
</protein>
<dbReference type="CDD" id="cd19544">
    <property type="entry name" value="E-C_NRPS"/>
    <property type="match status" value="2"/>
</dbReference>
<dbReference type="FunFam" id="3.30.559.30:FF:000001">
    <property type="entry name" value="Non-ribosomal peptide synthetase"/>
    <property type="match status" value="1"/>
</dbReference>
<dbReference type="FunFam" id="3.30.559.10:FF:000012">
    <property type="entry name" value="Non-ribosomal peptide synthetase"/>
    <property type="match status" value="1"/>
</dbReference>
<dbReference type="InterPro" id="IPR042099">
    <property type="entry name" value="ANL_N_sf"/>
</dbReference>
<dbReference type="InterPro" id="IPR020841">
    <property type="entry name" value="PKS_Beta-ketoAc_synthase_dom"/>
</dbReference>
<dbReference type="SMART" id="SM00825">
    <property type="entry name" value="PKS_KS"/>
    <property type="match status" value="1"/>
</dbReference>
<feature type="domain" description="Carrier" evidence="16">
    <location>
        <begin position="4805"/>
        <end position="4879"/>
    </location>
</feature>
<dbReference type="InterPro" id="IPR015421">
    <property type="entry name" value="PyrdxlP-dep_Trfase_major"/>
</dbReference>
<keyword evidence="7" id="KW-0436">Ligase</keyword>
<dbReference type="Proteomes" id="UP001059745">
    <property type="component" value="Chromosome 1"/>
</dbReference>
<dbReference type="Pfam" id="PF00668">
    <property type="entry name" value="Condensation"/>
    <property type="match status" value="4"/>
</dbReference>
<dbReference type="InterPro" id="IPR005814">
    <property type="entry name" value="Aminotrans_3"/>
</dbReference>
<dbReference type="InterPro" id="IPR045851">
    <property type="entry name" value="AMP-bd_C_sf"/>
</dbReference>
<dbReference type="FunFam" id="3.40.50.980:FF:000001">
    <property type="entry name" value="Non-ribosomal peptide synthetase"/>
    <property type="match status" value="3"/>
</dbReference>
<evidence type="ECO:0000259" key="16">
    <source>
        <dbReference type="PROSITE" id="PS50075"/>
    </source>
</evidence>
<feature type="domain" description="Ketosynthase family 3 (KS3)" evidence="17">
    <location>
        <begin position="699"/>
        <end position="1131"/>
    </location>
</feature>
<comment type="cofactor">
    <cofactor evidence="1">
        <name>pantetheine 4'-phosphate</name>
        <dbReference type="ChEBI" id="CHEBI:47942"/>
    </cofactor>
</comment>
<accession>A0AB38TLB6</accession>
<dbReference type="FunFam" id="3.40.50.980:FF:000002">
    <property type="entry name" value="Enterobactin synthetase component F"/>
    <property type="match status" value="1"/>
</dbReference>
<dbReference type="InterPro" id="IPR015424">
    <property type="entry name" value="PyrdxlP-dep_Trfase"/>
</dbReference>
<dbReference type="InterPro" id="IPR000873">
    <property type="entry name" value="AMP-dep_synth/lig_dom"/>
</dbReference>
<feature type="compositionally biased region" description="Low complexity" evidence="15">
    <location>
        <begin position="19"/>
        <end position="29"/>
    </location>
</feature>
<dbReference type="InterPro" id="IPR001242">
    <property type="entry name" value="Condensation_dom"/>
</dbReference>
<dbReference type="Gene3D" id="3.90.1150.10">
    <property type="entry name" value="Aspartate Aminotransferase, domain 1"/>
    <property type="match status" value="1"/>
</dbReference>
<dbReference type="SUPFAM" id="SSF51679">
    <property type="entry name" value="Bacterial luciferase-like"/>
    <property type="match status" value="1"/>
</dbReference>
<dbReference type="FunFam" id="3.40.50.12780:FF:000013">
    <property type="entry name" value="Long-chain-fatty-acid--AMP ligase FadD32"/>
    <property type="match status" value="1"/>
</dbReference>
<keyword evidence="11" id="KW-0175">Coiled coil</keyword>
<dbReference type="Gene3D" id="3.40.50.980">
    <property type="match status" value="6"/>
</dbReference>
<dbReference type="InterPro" id="IPR016036">
    <property type="entry name" value="Malonyl_transacylase_ACP-bd"/>
</dbReference>
<dbReference type="Pfam" id="PF00698">
    <property type="entry name" value="Acyl_transf_1"/>
    <property type="match status" value="1"/>
</dbReference>
<keyword evidence="8" id="KW-0808">Transferase</keyword>
<dbReference type="Pfam" id="PF00501">
    <property type="entry name" value="AMP-binding"/>
    <property type="match status" value="5"/>
</dbReference>
<evidence type="ECO:0000313" key="19">
    <source>
        <dbReference type="Proteomes" id="UP001059745"/>
    </source>
</evidence>
<evidence type="ECO:0000256" key="1">
    <source>
        <dbReference type="ARBA" id="ARBA00001957"/>
    </source>
</evidence>
<dbReference type="Pfam" id="PF00202">
    <property type="entry name" value="Aminotran_3"/>
    <property type="match status" value="1"/>
</dbReference>
<evidence type="ECO:0000256" key="3">
    <source>
        <dbReference type="ARBA" id="ARBA00006432"/>
    </source>
</evidence>
<evidence type="ECO:0000256" key="11">
    <source>
        <dbReference type="ARBA" id="ARBA00023054"/>
    </source>
</evidence>
<dbReference type="SUPFAM" id="SSF53383">
    <property type="entry name" value="PLP-dependent transferases"/>
    <property type="match status" value="1"/>
</dbReference>
<comment type="function">
    <text evidence="14">Involved in production of the polyketide antibiotic thailandamide.</text>
</comment>
<dbReference type="EMBL" id="CP104214">
    <property type="protein sequence ID" value="UWX68551.1"/>
    <property type="molecule type" value="Genomic_DNA"/>
</dbReference>
<dbReference type="FunFam" id="1.10.1200.10:FF:000005">
    <property type="entry name" value="Nonribosomal peptide synthetase 1"/>
    <property type="match status" value="3"/>
</dbReference>
<dbReference type="SUPFAM" id="SSF52777">
    <property type="entry name" value="CoA-dependent acyltransferases"/>
    <property type="match status" value="8"/>
</dbReference>
<evidence type="ECO:0000259" key="17">
    <source>
        <dbReference type="PROSITE" id="PS52004"/>
    </source>
</evidence>
<dbReference type="NCBIfam" id="NF003417">
    <property type="entry name" value="PRK04813.1"/>
    <property type="match status" value="6"/>
</dbReference>
<dbReference type="InterPro" id="IPR024011">
    <property type="entry name" value="Biosynth_lucif-like_mOase_dom"/>
</dbReference>
<dbReference type="Pfam" id="PF00109">
    <property type="entry name" value="ketoacyl-synt"/>
    <property type="match status" value="1"/>
</dbReference>
<feature type="compositionally biased region" description="Low complexity" evidence="15">
    <location>
        <begin position="2731"/>
        <end position="2740"/>
    </location>
</feature>
<evidence type="ECO:0000256" key="15">
    <source>
        <dbReference type="SAM" id="MobiDB-lite"/>
    </source>
</evidence>
<dbReference type="InterPro" id="IPR014031">
    <property type="entry name" value="Ketoacyl_synth_C"/>
</dbReference>
<dbReference type="GO" id="GO:0044550">
    <property type="term" value="P:secondary metabolite biosynthetic process"/>
    <property type="evidence" value="ECO:0007669"/>
    <property type="project" value="UniProtKB-ARBA"/>
</dbReference>
<evidence type="ECO:0000256" key="2">
    <source>
        <dbReference type="ARBA" id="ARBA00004496"/>
    </source>
</evidence>
<feature type="domain" description="Carrier" evidence="16">
    <location>
        <begin position="7013"/>
        <end position="7087"/>
    </location>
</feature>
<dbReference type="InterPro" id="IPR025110">
    <property type="entry name" value="AMP-bd_C"/>
</dbReference>
<dbReference type="InterPro" id="IPR009081">
    <property type="entry name" value="PP-bd_ACP"/>
</dbReference>
<keyword evidence="10" id="KW-0663">Pyridoxal phosphate</keyword>
<dbReference type="FunFam" id="3.40.47.10:FF:000019">
    <property type="entry name" value="Polyketide synthase type I"/>
    <property type="match status" value="1"/>
</dbReference>
<dbReference type="GO" id="GO:0031177">
    <property type="term" value="F:phosphopantetheine binding"/>
    <property type="evidence" value="ECO:0007669"/>
    <property type="project" value="InterPro"/>
</dbReference>
<dbReference type="SUPFAM" id="SSF56801">
    <property type="entry name" value="Acetyl-CoA synthetase-like"/>
    <property type="match status" value="5"/>
</dbReference>
<dbReference type="InterPro" id="IPR014030">
    <property type="entry name" value="Ketoacyl_synth_N"/>
</dbReference>
<comment type="similarity">
    <text evidence="3">Belongs to the ATP-dependent AMP-binding enzyme family.</text>
</comment>
<evidence type="ECO:0000256" key="10">
    <source>
        <dbReference type="ARBA" id="ARBA00022898"/>
    </source>
</evidence>
<dbReference type="GO" id="GO:0016874">
    <property type="term" value="F:ligase activity"/>
    <property type="evidence" value="ECO:0007669"/>
    <property type="project" value="UniProtKB-KW"/>
</dbReference>
<dbReference type="Gene3D" id="3.40.366.10">
    <property type="entry name" value="Malonyl-Coenzyme A Acyl Carrier Protein, domain 2"/>
    <property type="match status" value="1"/>
</dbReference>
<keyword evidence="5" id="KW-0963">Cytoplasm</keyword>
<dbReference type="InterPro" id="IPR016039">
    <property type="entry name" value="Thiolase-like"/>
</dbReference>
<dbReference type="FunFam" id="2.30.38.10:FF:000001">
    <property type="entry name" value="Non-ribosomal peptide synthetase PvdI"/>
    <property type="match status" value="3"/>
</dbReference>
<dbReference type="SMART" id="SM00823">
    <property type="entry name" value="PKS_PP"/>
    <property type="match status" value="6"/>
</dbReference>
<evidence type="ECO:0000256" key="14">
    <source>
        <dbReference type="ARBA" id="ARBA00054155"/>
    </source>
</evidence>
<dbReference type="Gene3D" id="3.20.20.30">
    <property type="entry name" value="Luciferase-like domain"/>
    <property type="match status" value="1"/>
</dbReference>
<dbReference type="Pfam" id="PF02801">
    <property type="entry name" value="Ketoacyl-synt_C"/>
    <property type="match status" value="1"/>
</dbReference>
<dbReference type="InterPro" id="IPR020845">
    <property type="entry name" value="AMP-binding_CS"/>
</dbReference>
<dbReference type="InterPro" id="IPR036736">
    <property type="entry name" value="ACP-like_sf"/>
</dbReference>
<evidence type="ECO:0000256" key="5">
    <source>
        <dbReference type="ARBA" id="ARBA00022490"/>
    </source>
</evidence>
<comment type="similarity">
    <text evidence="13">In the C-terminal section; belongs to the NRP synthetase family.</text>
</comment>
<dbReference type="PANTHER" id="PTHR45527:SF1">
    <property type="entry name" value="FATTY ACID SYNTHASE"/>
    <property type="match status" value="1"/>
</dbReference>
<dbReference type="PROSITE" id="PS52004">
    <property type="entry name" value="KS3_2"/>
    <property type="match status" value="1"/>
</dbReference>
<feature type="region of interest" description="Disordered" evidence="15">
    <location>
        <begin position="2731"/>
        <end position="2750"/>
    </location>
</feature>
<dbReference type="InterPro" id="IPR023213">
    <property type="entry name" value="CAT-like_dom_sf"/>
</dbReference>
<feature type="region of interest" description="Disordered" evidence="15">
    <location>
        <begin position="1"/>
        <end position="29"/>
    </location>
</feature>
<feature type="compositionally biased region" description="Basic and acidic residues" evidence="15">
    <location>
        <begin position="564"/>
        <end position="578"/>
    </location>
</feature>
<evidence type="ECO:0000256" key="4">
    <source>
        <dbReference type="ARBA" id="ARBA00022450"/>
    </source>
</evidence>
<dbReference type="PROSITE" id="PS00606">
    <property type="entry name" value="KS3_1"/>
    <property type="match status" value="1"/>
</dbReference>
<dbReference type="InterPro" id="IPR011251">
    <property type="entry name" value="Luciferase-like_dom"/>
</dbReference>
<dbReference type="InterPro" id="IPR040097">
    <property type="entry name" value="FAAL/FAAC"/>
</dbReference>
<keyword evidence="6" id="KW-0597">Phosphoprotein</keyword>
<dbReference type="Pfam" id="PF00296">
    <property type="entry name" value="Bac_luciferase"/>
    <property type="match status" value="1"/>
</dbReference>
<dbReference type="Gene3D" id="3.30.559.10">
    <property type="entry name" value="Chloramphenicol acetyltransferase-like domain"/>
    <property type="match status" value="4"/>
</dbReference>
<dbReference type="FunFam" id="3.30.300.30:FF:000010">
    <property type="entry name" value="Enterobactin synthetase component F"/>
    <property type="match status" value="1"/>
</dbReference>
<dbReference type="Gene3D" id="3.30.300.30">
    <property type="match status" value="5"/>
</dbReference>
<dbReference type="PROSITE" id="PS00012">
    <property type="entry name" value="PHOSPHOPANTETHEINE"/>
    <property type="match status" value="3"/>
</dbReference>
<dbReference type="Pfam" id="PF13193">
    <property type="entry name" value="AMP-binding_C"/>
    <property type="match status" value="3"/>
</dbReference>
<evidence type="ECO:0000256" key="6">
    <source>
        <dbReference type="ARBA" id="ARBA00022553"/>
    </source>
</evidence>
<evidence type="ECO:0000313" key="18">
    <source>
        <dbReference type="EMBL" id="UWX68551.1"/>
    </source>
</evidence>
<feature type="region of interest" description="Disordered" evidence="15">
    <location>
        <begin position="564"/>
        <end position="598"/>
    </location>
</feature>
<name>A0AB38TLB6_BURGA</name>
<dbReference type="GO" id="GO:0016705">
    <property type="term" value="F:oxidoreductase activity, acting on paired donors, with incorporation or reduction of molecular oxygen"/>
    <property type="evidence" value="ECO:0007669"/>
    <property type="project" value="InterPro"/>
</dbReference>
<comment type="subcellular location">
    <subcellularLocation>
        <location evidence="2">Cytoplasm</location>
    </subcellularLocation>
</comment>
<dbReference type="Gene3D" id="1.10.1200.10">
    <property type="entry name" value="ACP-like"/>
    <property type="match status" value="6"/>
</dbReference>
<dbReference type="GO" id="GO:0004315">
    <property type="term" value="F:3-oxoacyl-[acyl-carrier-protein] synthase activity"/>
    <property type="evidence" value="ECO:0007669"/>
    <property type="project" value="InterPro"/>
</dbReference>
<feature type="domain" description="Carrier" evidence="16">
    <location>
        <begin position="5896"/>
        <end position="5970"/>
    </location>
</feature>
<sequence length="7119" mass="761924">MKQRVRGIATSSARPDALSAPAGAPSSASERTFPEIFAARAQAHPDKLAFIWLGDGDLRNTTYSEMYEAARGIAAAIAERAEPGSRAVLFYQPGADYLSAFLGCLLAGVIAVPCYPPRNRRGSERIAAILRDCSPALAMTSPGEAEAMRKLVDCEGWLETSLDSHAGQVLQDSTLHHARHDDVAFLQYTSGSTGTPKGVMITHRNLVGDAELIQAAFSLDAESVGATWLPPYHDMGLIGGLLQVLYLGIHSVVMSPNAFLRNPLAWLDAIGRYRVTHSGAPNFAYDLCVERIGEAQRAGLDLSSWVAAYCGAEPVRPRTLDRFAEAFAASGFRREAFLTCYGLAEATLMVSSSRRGAGPLLGTHEDQPDKTLVAAGAPVTRELRIVDPERGIELAEGGIGEIWVAGENVAAGYWGKPEASAEAFGARLEGDASGTAYMRTGDLGFLHDGQLFVSGRIKDLIIIGGRNVYPQDVEEASFASHPGLRIDAAAAFTREGEGAEQLVVVQELDFRRQPEEAMFGAIAEAVFERVGVQPAVIVLLKAGGVPRTSSGKIRRRQCRDDLERGALPELARRERQRAGDTPPQARTPFATDRANQAAATPAGSVASARIVEWLCARIEQRLGLPARSINPAQSFFSHGVDSILAVETAEALSSRLGRPIEPTLFWDYPSPLALALHLCGEPEAAAAPAHEARATPEPDEPIAIVGLGCRLPGADDPEAFWRLLDQGIDAVREVPPARLAAGSFRTIGGAGAPAFTRIAGFLDEVDRFDGELFGIAPVEAAHIDPQQRLVLEVAWEALEHAGIAAGSLAGSQAGVFVGVSSRDYDEVRHGSGEALSLYDTTGGAFSVVANRLSYLLDLRGPSLAIDTACSSSLVAVHAACRSLRDGESTLAIAGGVNLILSTRTSEAFAESGVLSPDGRCKAFDDGANGYVRGEGCGMVVLKRLSDARRDGDTVHAVILGSAVQQDGRSNGLTAPNGLAQAAVIRRALAQAGVAPAAIGHVEAHGTGTALGDPVELNALRQVLDAEPQVEHGLAHGETPPEPCVIGSVKTHVGHLEAAAGIASLIKAVLSMRHERVPAQLHFQRLNHHCSLDGSRLEIAAAARAWPRAKRRFAGVSSFGFGGTLAHLVLADAADMADEARTHEPAPIPAPACEPAVAPLLVWSAKTPEALERMTDRLAARLRERDATPAELAFSLQTGRSALPHRRALVCAATDDAQQIAGWLTARDPARLVEQLAQARARPVPVFMFPGQGAQRIGMARGLYRELPGFRAPFDACADGFAAHLGLDLRELLFAPEPGDAGQDAAPAARLESTALAQPALFALDYALARCLIGLGIRPAAMIGHSLGEYVAACLAGVFSLEDALAIVALRGRLMQDLPAGAMASVGLGEAELAESLGEGLSLAAVNGAARCVVAGERARVDTLLAALEARGVPCRRLRVSHAFHSAMMEPAREPLREALSRITLRAPTLPFVSNLTGDWIRDEEAVDPGYWARHLREPVRFADGLATLRERLGDATLLLEVGPGGTLQGFARQQQPDAALPALALMPAPGSATEARDCLGVLARLWAAGCEPDWPALHRGAPPRRVSLPAYPFDRRRHWLEPAAAVPHSAISVDPASAPESLTMSASLHSPFSGAAAHRVEAASQASTAVVAPRPGARRERIEAELRELVAGLLRTDPARIDTRAALLELGADSLVLVQAVRQLETRFGVAVTIRQLFEELTSIAELAAHLERHVAPDWGGAQVVQDAAGQAAAAVAVAASAAGSALAPSPGATIVSAAAAASPANASALERLIEQQLDLMRAQLALMGGAAPASAPSALAAPAAAAPRQPAPAPASASASAPAPAAPRLGHDPYAALAAPQRAYLQGFVADLARRTAASKAHASQYREVIADYRALAGFRFSAKDPILPMSLSELFYPVVAEHSEGAQLVDLDGNRYVDLAMGFGVSLFGHGAPFVREAISAQLARGMHLGPQSPLAGEIARMIRELTGMERVAFCNSGTEAVMLAVRLARTRNGRPKIAQFTGSYHGWADGMLVAADPERDPYAVAAAPGLQTGSGEQALVLEYGSEHALRMIREHAHELSAVLVEPVQSRRPELQPREFLQRLRALTSELGIALIFDEMITGFRLHPGGAQAWFEVRADLVAYGKAVGGGMPIGIVAGDAAHMNGIDGGTAPGAGASADTTFFAGTFSKHPLALAATHAVLRRLIERGPELQASLNRRTDALVARLNRLFTTHRLPMQMVNCGSLFRLHCLHNLDLFCYHLLANGLYVWEGRTMYLSDAHSEADVDAIYAGFEASARALVAAGFFPDATPLPPPPGGRRAVPAQAPAPAAARAEAATAGTALAATAAHVAGGAIEAAGARVPDFSLSFFGTYDAAYQRGKYDLLFAAARFADQQGFAALWLPERHFHAFGGLSPNPSVLAAALARETRHIELRAGSVVLPLHHPVRVAEEWAVVDNLSGGRVGIAVASGWHPNDFVFAPEAFGRHRELTFERLDQVRQLWAGQALQLPDGSGQPFAASVYPLPGRKQLPVWVTVVGNPDTYRKAAELGAGILTNLMGQSLEELARNIALYRQALAEHGHDPRAARVTVLLHTFVGPDREAARREAREPFLAYLKSSVGLFRNMARALGMQIDGELKPEDEAYLLSAAYERYVSSSALIGDPESCARIVAGLVAIGVDEIGCFIDFGVDAHRVEAQLPYLQQLRECVAQAAAEAAEVAATAGAGEAAPAAALETTTAGHEAGSETDDRTWPVSTAQRWLWLDHQRDARNCAHNICAIVALPAGVAPRVLDQALTRIVARHEVLRTSFAQRDDEVVQRVGAARELRVETREARSAADAQAWLAELAAEPFDLEHGPLFRALRVALPDGGQQLLWCMHEIVADGASAVLLQEEVTALMTAAAAGAADPLPPLAMQYRHYAAAQREQLASADHAARDYWHRQLAAPLPVLDLPFDRPLTPATPAAGARIERVIGGERHARLQALARAHHCTLFMFLQAAVAAWLARMTGQRDVVIASPVGARVHPGTERLIGFFLNTVLMRHRVEPGARFDALLRSARMTVFDGLEHQDYPFEQLLEELRPARVRNAFPVTPVMLNVLNYQGAAEAEEQVWSGALDMKAELELYAAEQGGELRLACHYREGLWQASSVEYLVDELVSLLDQVLADSRRPIDDYALFAEPGRLAGRYLRFVEPLEATRAGGDSVPSLVSRIAAQVRRAPAHPALESAQGVLDYRGLWGRAGAASRAWREALGLRRGEVVALLGEDRAQHVVGLLAALRAGAIAAPFSVREPLARQRAMSEAVGPALWVADALSLDRLLELHGERPIRLALWGAPPERALPAAWQLVSLPVDAEDAAAAQDTNEDAPAEAGAPAYLFFTSGSTGEPKPIVGRADSLAQFVDWEIDEFGLDATLRASQLASLSFDASLRDILVPLCAGGTLCLPPRPTRDLEPQALLAWLEAERISLVHTVPAVFRTWLPLLERAEQLPALGHVLMSGEPLLPNDVRRWQAVFGERVQLVNLYGATETTLVRCFHRVTAGDAERDFIPVGRPMAGTRAIVLDANRQICPPGVSGELWLRTAWGTLGYYRQPERTAQVFVRDLFDGAGLARGEVVYRSGDLAMWLEDGTLRVLGRLDSQLKVRGVRVEAEEIENALYAHGGIELAAVVARTARSGETSLAAYYTAPEALDAGALKAHLATRLPAELVPATIERRASLPLTASGKVDRRALGEAAADAASSAARAFEAPQGDLEAAVAALFAQVLEVPQVGRHDNFFECGGHSLRALRAISRIRKLFGVDLAPDRFFEAATPAALAHEIERLREAAEAPRQDGRMPPVRRRATDAALPLSYEQERVWAQEVLGLAGTGYNIPVALSLRGAVRAEALERALSALVERHEILRTRFEAAEGGARQIVEPAAPVALARLDLGSEADESRQAAALDRLLRDEVERPFDLASGPLLRAALVRLDDTRHVMLLNMHHIVSDGWSADVLVRELGALYAGFAAGRAVELAPLPVQYGDYAIWQREWLDEARLAQQLDYWKGALDGAPVALELPTDRPRPAEQSFRGARAQFVLPGELVARLTELAQRDTATLYMVLLAGFATLLGRYSGQRDIVIGAPVAGRRAQELEGLIGFFINTLALRADLSGNPGFAELLGRVKRNALAAYAHQDLPFEKLVAELAPARDLSRQPLFQVVFGFQQATPPMSLPGIEIAELDSEAMAVKFDLSLQMRQHRDHLACTLEYATDLFDRASIERMIGHYRNLLEAAVRDPRQRIGELDMLGAADRAQVVREWNRSEAAYPAVQLTGMVEAQARRTPEAVALRHGEATLSYARLDARANQIAHALIARGVGPDTRVAICVRRGLDMVTGLLGVLKAGAAYVPIDPAYPAERLAYMLEDCRPRVLLTQAAVRAGLPEHAFETLSLDADAAVFDAMPDSQPTRRTLAEHLAYVIYTSGSTGRPKGVMISHGGLSNYLQWALAAYEPAPERGAVVSSSLSFDATVTSLWTPLLCGGTVTLLDEGDEIAGLEAHVRNAAGLVKITPAHLDALGRRLRAEGIKAKTDAFVIGGEALSAGTVALWQEVGPGARLVNEYGPTETVVGCLVYDAQNLPVGMMNVPVGRPVANSQIYILDAGGEPVPVGVTGEIFIGGAGVARGYLNRPSLTAERFVPDPFGATGARMYRTGDLARYEADGNIVYLGRNDEQVKLRGFRIELGEIGAMLGAHPGVRDAVVVMREEADGDRRLVGYYTSDEGRDPGLEVLRAHLKASLPDYMVPSALLKLDVFPLTPNGKLDRKALPQPGATSGSGNYAEPEGEIETRLARIWREVLKVERVGRHDNFFELGGHSLLAIKLFSQMRRAGLAADVRVLFNAPTLAALARAVGGESSRQVVVPPNAIPAGCEAITPDMLPLARLTQDDIDAIVARVPGGAANVQDIYALAPLQEGVLFHHLMARDGDPYLLNTLFRFDDRARLDAFLAALREVIARHDILRTAVLWEGLSEPVQVVWREASIQVDEVAVQAADGDALADLQRRFDARQVWLDLGRAPLMRIFVARDASGGKWAMQVLFHHLAIDHTALDGIAREVQACLLGRAAQLPAPVPFRSYVAQARLGVSREAHEQFFTKMLGTVEEPSLPFGLQDTQGEGHGIGETRVELEAALAGRIRHHARELGVSAASLFHLAWAQVVGRAAGRDDVVFGTVLFGRMQGSSETEHALGMFINTLPVRIGLADGVREAIRRTHATLTELLRHEHAPLALAQQCSGVQAPAPLFSALLNYRHDDAAQDAEQTRQAWQGIETVRSEERTNYPLTLSVDDRQAGFGLMVHVIDTLDGASIAGYVEQALRAMLDALEQDGTRAVRELDVLPAAEREQALNGWNATGADYPREAGLSALFEAQAGRSPEAIALEHGSLTLSYGELEQRANRLAHYLGERGVTSGTRVALLLERSIELVVAELAVLKCGAVYVPLDSAAPPERLRFMLEDCGARLLLAHSSLAEPEFDATQAGPARIDLDTLAASGELARCASSAPALAACAEAPAYIMYTSGSTGTPKGVVVPQRAITRLVLNCGYAEFGPADRFGFASNPAFDASTLEVWGPLLNGGRSVVIDPATLLSPTGLRDALLSHGVDVLFMTVGLFDQYLDTLLPAFARLRYLMVGGDLLTPEHMARVLERGAPRQLMSVYGPTEATTFSMFCPLDATIGAARSVPIGRALSNTRVYVLDARGEPQPVGVAGELYVGGEGLAHGYLDRPGLSAERFLPDPAGMPGSRMYRTGDLARWLPDGRVEFLGRDDDQVKLRGFRIELGEIGAKLMRHPAVRDALVVARAEPAGGLAGKRLVAYYTCHGDTQAVDGEALRQHLLPLLPDYMLPSAYVWLAALPLTRNGKPDRKALPDPDDQAYARGGYMAPQGELENTLARIWSEVLGIAQVGRHDNFFALGGHSLLAIGVIERMRALGLHADVRLLFGAADLAALAEAIGSGEAGEAQVTVPPNAIAPGTTHLTPALLPLVSLNQAQLDALVAAVPGGAANVQDIYPLAPLQEGVLFHHLMAEQGDPYLLNSLFAFDGRERLDAFLGALQQVIARHDILRTAVHWTGLPEPVQVVWREAPIELETVELEAGEDPGRQLRERFDARRIKLDLARAPLMRAVVAHDAAAGRWLMLVLFHHLVLDHTALDGVEREVRAFLLDAPQTLAPSVPFRNYVAQARLGVSRAEHEAFFREMLGDITEPALPFGLGDTRDEGHLTRETRHALDGALAVRLRAAARALGVSAASLFHLAWARVIDRTSGPRAQPDGVVFGTVLFGRMQGSAGAERALGMFINTLPVRIALDGGVREAVRRAHGTLTQLLRHEHAPLALARQCSGVKAPAPLFSALLNYRYDALDQYSGEARTAWQGIESLGSEERTNYPLTLSVDDLGEGFGMTVLATGGIDGARIAAYVEAALLGIVEALDGTAAPLLREVAVLPPAEREAVLAASTPRDDFAVEGGLARRFEAQARRAPEAIALLHDGQSLAYGELDTRANRIAHALRERGVGADQRVALCVERGFDLVVGVLGILKAGAAYVPLDPAYPAQRLSYMLDDSAPAVLLTSQALLDSVPALAAASSTLLLENCTAAAPDDFTAAPVLPEQLAYVIYTSGSTGQPKGVTVTHANVLRLFSATQDAFGFDHDDVWTLFHSFAFDFSVWEIWGALLAGGRLVIVPKPVAQSPEAFHALLGETGVTVLNQTPSAFRQLIAAQRASSATHRLRHVIFGGEALDPGMLAPWYADPRNAATRLANMYGITETTVHVSYRALEAGDAERAGSPIGRALPDLGAYLLDERREAVPEGVAGELYIAGAGLARGYLGRPALTAERFVPNPFGAPGSRLYRTGDLARRLADGSLDYLGRNDEQVKIRGFRIELGEIAAAVAALPGVRESVVLAREFGAPADHQAGNQAGTGHGGKPGEPDLRLVAYYTAAVAEAGEPPLEAPSGEALRAALLGRLPDYMVPAAYVRLDAWPLTANGKLERAALPAPDASAYARRAYEAPQGEIETQLARIWGEVLGVEPVGRHDNFFELGGHSLLAISLTERMREAGLHADVRALFGAPTLAALAGSVGREPQQAIVVPPNRIPQASARNKAQADANRTVELRI</sequence>
<dbReference type="SUPFAM" id="SSF53901">
    <property type="entry name" value="Thiolase-like"/>
    <property type="match status" value="1"/>
</dbReference>
<dbReference type="Gene3D" id="3.30.559.30">
    <property type="entry name" value="Nonribosomal peptide synthetase, condensation domain"/>
    <property type="match status" value="4"/>
</dbReference>
<dbReference type="GO" id="GO:0043041">
    <property type="term" value="P:amino acid activation for nonribosomal peptide biosynthetic process"/>
    <property type="evidence" value="ECO:0007669"/>
    <property type="project" value="TreeGrafter"/>
</dbReference>
<dbReference type="GO" id="GO:0071766">
    <property type="term" value="P:Actinobacterium-type cell wall biogenesis"/>
    <property type="evidence" value="ECO:0007669"/>
    <property type="project" value="UniProtKB-ARBA"/>
</dbReference>
<dbReference type="CDD" id="cd05931">
    <property type="entry name" value="FAAL"/>
    <property type="match status" value="1"/>
</dbReference>
<reference evidence="18" key="1">
    <citation type="submission" date="2022-09" db="EMBL/GenBank/DDBJ databases">
        <title>Genomic of Burkholderia gladioli.</title>
        <authorList>
            <person name="Wu H."/>
        </authorList>
    </citation>
    <scope>NUCLEOTIDE SEQUENCE</scope>
    <source>
        <strain evidence="18">ZN-S4</strain>
    </source>
</reference>
<feature type="domain" description="Carrier" evidence="16">
    <location>
        <begin position="3742"/>
        <end position="3817"/>
    </location>
</feature>
<dbReference type="PROSITE" id="PS00455">
    <property type="entry name" value="AMP_BINDING"/>
    <property type="match status" value="5"/>
</dbReference>
<evidence type="ECO:0000256" key="9">
    <source>
        <dbReference type="ARBA" id="ARBA00022832"/>
    </source>
</evidence>
<feature type="region of interest" description="Disordered" evidence="15">
    <location>
        <begin position="4786"/>
        <end position="4807"/>
    </location>
</feature>
<dbReference type="Gene3D" id="3.40.50.12780">
    <property type="entry name" value="N-terminal domain of ligase-like"/>
    <property type="match status" value="2"/>
</dbReference>
<dbReference type="InterPro" id="IPR018201">
    <property type="entry name" value="Ketoacyl_synth_AS"/>
</dbReference>
<dbReference type="InterPro" id="IPR016035">
    <property type="entry name" value="Acyl_Trfase/lysoPLipase"/>
</dbReference>
<dbReference type="GO" id="GO:0008483">
    <property type="term" value="F:transaminase activity"/>
    <property type="evidence" value="ECO:0007669"/>
    <property type="project" value="InterPro"/>
</dbReference>
<feature type="region of interest" description="Disordered" evidence="15">
    <location>
        <begin position="1822"/>
        <end position="1845"/>
    </location>
</feature>
<keyword evidence="4" id="KW-0596">Phosphopantetheine</keyword>
<proteinExistence type="inferred from homology"/>
<dbReference type="FunFam" id="3.40.50.12780:FF:000012">
    <property type="entry name" value="Non-ribosomal peptide synthetase"/>
    <property type="match status" value="3"/>
</dbReference>
<dbReference type="InterPro" id="IPR020806">
    <property type="entry name" value="PKS_PP-bd"/>
</dbReference>
<dbReference type="InterPro" id="IPR036661">
    <property type="entry name" value="Luciferase-like_sf"/>
</dbReference>
<evidence type="ECO:0000256" key="13">
    <source>
        <dbReference type="ARBA" id="ARBA00029443"/>
    </source>
</evidence>
<keyword evidence="9" id="KW-0276">Fatty acid metabolism</keyword>
<dbReference type="PROSITE" id="PS50075">
    <property type="entry name" value="CARRIER"/>
    <property type="match status" value="6"/>
</dbReference>
<dbReference type="InterPro" id="IPR014043">
    <property type="entry name" value="Acyl_transferase_dom"/>
</dbReference>
<dbReference type="CDD" id="cd17643">
    <property type="entry name" value="A_NRPS_Cytc1-like"/>
    <property type="match status" value="1"/>
</dbReference>
<dbReference type="CDD" id="cd00833">
    <property type="entry name" value="PKS"/>
    <property type="match status" value="1"/>
</dbReference>
<gene>
    <name evidence="18" type="ORF">NYZ96_09835</name>
</gene>
<dbReference type="InterPro" id="IPR015422">
    <property type="entry name" value="PyrdxlP-dep_Trfase_small"/>
</dbReference>
<dbReference type="InterPro" id="IPR010071">
    <property type="entry name" value="AA_adenyl_dom"/>
</dbReference>
<evidence type="ECO:0000256" key="7">
    <source>
        <dbReference type="ARBA" id="ARBA00022598"/>
    </source>
</evidence>
<feature type="domain" description="Carrier" evidence="16">
    <location>
        <begin position="1657"/>
        <end position="1735"/>
    </location>
</feature>
<dbReference type="InterPro" id="IPR001227">
    <property type="entry name" value="Ac_transferase_dom_sf"/>
</dbReference>
<dbReference type="Gene3D" id="3.40.640.10">
    <property type="entry name" value="Type I PLP-dependent aspartate aminotransferase-like (Major domain)"/>
    <property type="match status" value="1"/>
</dbReference>
<dbReference type="SUPFAM" id="SSF52151">
    <property type="entry name" value="FabD/lysophospholipase-like"/>
    <property type="match status" value="1"/>
</dbReference>
<dbReference type="CDD" id="cd00610">
    <property type="entry name" value="OAT_like"/>
    <property type="match status" value="1"/>
</dbReference>
<dbReference type="SMART" id="SM01294">
    <property type="entry name" value="PKS_PP_betabranch"/>
    <property type="match status" value="2"/>
</dbReference>
<dbReference type="PANTHER" id="PTHR45527">
    <property type="entry name" value="NONRIBOSOMAL PEPTIDE SYNTHETASE"/>
    <property type="match status" value="1"/>
</dbReference>
<dbReference type="Gene3D" id="2.30.38.10">
    <property type="entry name" value="Luciferase, Domain 3"/>
    <property type="match status" value="3"/>
</dbReference>
<dbReference type="Gene3D" id="3.30.70.3290">
    <property type="match status" value="1"/>
</dbReference>
<dbReference type="GO" id="GO:0006633">
    <property type="term" value="P:fatty acid biosynthetic process"/>
    <property type="evidence" value="ECO:0007669"/>
    <property type="project" value="InterPro"/>
</dbReference>
<dbReference type="NCBIfam" id="TIGR04020">
    <property type="entry name" value="seco_metab_LLM"/>
    <property type="match status" value="1"/>
</dbReference>
<dbReference type="CDD" id="cd05930">
    <property type="entry name" value="A_NRPS"/>
    <property type="match status" value="2"/>
</dbReference>
<dbReference type="InterPro" id="IPR006162">
    <property type="entry name" value="Ppantetheine_attach_site"/>
</dbReference>
<evidence type="ECO:0000256" key="12">
    <source>
        <dbReference type="ARBA" id="ARBA00023098"/>
    </source>
</evidence>
<dbReference type="RefSeq" id="WP_260531159.1">
    <property type="nucleotide sequence ID" value="NZ_CP104214.1"/>
</dbReference>
<dbReference type="Pfam" id="PF22621">
    <property type="entry name" value="CurL-like_PKS_C"/>
    <property type="match status" value="1"/>
</dbReference>
<dbReference type="GO" id="GO:0005737">
    <property type="term" value="C:cytoplasm"/>
    <property type="evidence" value="ECO:0007669"/>
    <property type="project" value="UniProtKB-SubCell"/>
</dbReference>
<dbReference type="GO" id="GO:0030170">
    <property type="term" value="F:pyridoxal phosphate binding"/>
    <property type="evidence" value="ECO:0007669"/>
    <property type="project" value="InterPro"/>
</dbReference>
<dbReference type="CDD" id="cd19531">
    <property type="entry name" value="LCL_NRPS-like"/>
    <property type="match status" value="2"/>
</dbReference>